<organism evidence="2 3">
    <name type="scientific">Glomus cerebriforme</name>
    <dbReference type="NCBI Taxonomy" id="658196"/>
    <lineage>
        <taxon>Eukaryota</taxon>
        <taxon>Fungi</taxon>
        <taxon>Fungi incertae sedis</taxon>
        <taxon>Mucoromycota</taxon>
        <taxon>Glomeromycotina</taxon>
        <taxon>Glomeromycetes</taxon>
        <taxon>Glomerales</taxon>
        <taxon>Glomeraceae</taxon>
        <taxon>Glomus</taxon>
    </lineage>
</organism>
<protein>
    <recommendedName>
        <fullName evidence="1">TLDc domain-containing protein</fullName>
    </recommendedName>
</protein>
<proteinExistence type="predicted"/>
<accession>A0A397SBU8</accession>
<sequence>MAFECSREVVNDYEKLFESDEEYDVIIYVEYLIKHQHEFLQQNPTEILETVYQNGTFTDLWNSFLKRIYLINNILTIHMVPNKKPNLDMQPDKQNGANVVAVKNKNSKQIVGGYNPLFWESDNNGHFKSTNDSFIFSFTNRDNLQTAKVGYNNYQNSICCFLNNGPVFGRFK</sequence>
<keyword evidence="3" id="KW-1185">Reference proteome</keyword>
<dbReference type="Proteomes" id="UP000265703">
    <property type="component" value="Unassembled WGS sequence"/>
</dbReference>
<evidence type="ECO:0000313" key="2">
    <source>
        <dbReference type="EMBL" id="RIA82329.1"/>
    </source>
</evidence>
<name>A0A397SBU8_9GLOM</name>
<comment type="caution">
    <text evidence="2">The sequence shown here is derived from an EMBL/GenBank/DDBJ whole genome shotgun (WGS) entry which is preliminary data.</text>
</comment>
<dbReference type="InterPro" id="IPR006571">
    <property type="entry name" value="TLDc_dom"/>
</dbReference>
<dbReference type="OrthoDB" id="2439862at2759"/>
<feature type="domain" description="TLDc" evidence="1">
    <location>
        <begin position="93"/>
        <end position="170"/>
    </location>
</feature>
<dbReference type="AlphaFoldDB" id="A0A397SBU8"/>
<dbReference type="Pfam" id="PF07534">
    <property type="entry name" value="TLD"/>
    <property type="match status" value="1"/>
</dbReference>
<evidence type="ECO:0000313" key="3">
    <source>
        <dbReference type="Proteomes" id="UP000265703"/>
    </source>
</evidence>
<reference evidence="2 3" key="1">
    <citation type="submission" date="2018-06" db="EMBL/GenBank/DDBJ databases">
        <title>Comparative genomics reveals the genomic features of Rhizophagus irregularis, R. cerebriforme, R. diaphanum and Gigaspora rosea, and their symbiotic lifestyle signature.</title>
        <authorList>
            <person name="Morin E."/>
            <person name="San Clemente H."/>
            <person name="Chen E.C.H."/>
            <person name="De La Providencia I."/>
            <person name="Hainaut M."/>
            <person name="Kuo A."/>
            <person name="Kohler A."/>
            <person name="Murat C."/>
            <person name="Tang N."/>
            <person name="Roy S."/>
            <person name="Loubradou J."/>
            <person name="Henrissat B."/>
            <person name="Grigoriev I.V."/>
            <person name="Corradi N."/>
            <person name="Roux C."/>
            <person name="Martin F.M."/>
        </authorList>
    </citation>
    <scope>NUCLEOTIDE SEQUENCE [LARGE SCALE GENOMIC DNA]</scope>
    <source>
        <strain evidence="2 3">DAOM 227022</strain>
    </source>
</reference>
<gene>
    <name evidence="2" type="ORF">C1645_835524</name>
</gene>
<dbReference type="EMBL" id="QKYT01000676">
    <property type="protein sequence ID" value="RIA82329.1"/>
    <property type="molecule type" value="Genomic_DNA"/>
</dbReference>
<evidence type="ECO:0000259" key="1">
    <source>
        <dbReference type="Pfam" id="PF07534"/>
    </source>
</evidence>